<feature type="compositionally biased region" description="Basic residues" evidence="1">
    <location>
        <begin position="322"/>
        <end position="335"/>
    </location>
</feature>
<dbReference type="EMBL" id="VLTO01000003">
    <property type="protein sequence ID" value="KAA0177835.1"/>
    <property type="molecule type" value="Genomic_DNA"/>
</dbReference>
<evidence type="ECO:0000256" key="1">
    <source>
        <dbReference type="SAM" id="MobiDB-lite"/>
    </source>
</evidence>
<dbReference type="Proteomes" id="UP000322899">
    <property type="component" value="Unassembled WGS sequence"/>
</dbReference>
<evidence type="ECO:0000313" key="5">
    <source>
        <dbReference type="Proteomes" id="UP000322899"/>
    </source>
</evidence>
<keyword evidence="2" id="KW-0732">Signal</keyword>
<sequence>MRVVLAVLAALAAVASAAASTGLRGTSPLSMKDMEAVRFLRASSRAKEGEPSESAAQLTTCFREHVQMFDRGTANVIDACARITSIKCSKSSSAAEVTQCWREVARPICAGSVEGLADVQRVRLAQLRAAEQQRQASHRNKIAMRSMAGEETKALSPIDREYLKLDGKDPAKPESEVEDEAELDGNSETLSGDAPEDFDGDSTEEEVQEEEDSSAEQEEEEEEEEEEEDEDSGEEEEEEEEEQEDEDSGEEEEEAEEEEEEEESGGEYHEGDAEAEASGEYNEEAAGEDGEGDSGEEGDEESEENSSEEEDANFMQTAARTQPKHGGKHGAKHAKQSTPHVGPDELESISQRWDDIKRAASGADLEKAKAARIRPGFKTSFLQTTASGPAVSVAILDALETTCSLRHYKGE</sequence>
<accession>A0A5A8EIY8</accession>
<protein>
    <submittedName>
        <fullName evidence="4">Uncharacterized protein</fullName>
    </submittedName>
</protein>
<proteinExistence type="predicted"/>
<dbReference type="Proteomes" id="UP000325113">
    <property type="component" value="Unassembled WGS sequence"/>
</dbReference>
<feature type="compositionally biased region" description="Acidic residues" evidence="1">
    <location>
        <begin position="273"/>
        <end position="312"/>
    </location>
</feature>
<feature type="chain" id="PRO_5036136894" evidence="2">
    <location>
        <begin position="20"/>
        <end position="411"/>
    </location>
</feature>
<evidence type="ECO:0000313" key="4">
    <source>
        <dbReference type="EMBL" id="KAA0177835.1"/>
    </source>
</evidence>
<dbReference type="AlphaFoldDB" id="A0A5A8EIY8"/>
<feature type="region of interest" description="Disordered" evidence="1">
    <location>
        <begin position="132"/>
        <end position="348"/>
    </location>
</feature>
<reference evidence="5 6" key="1">
    <citation type="submission" date="2019-07" db="EMBL/GenBank/DDBJ databases">
        <title>Genomes of Cafeteria roenbergensis.</title>
        <authorList>
            <person name="Fischer M.G."/>
            <person name="Hackl T."/>
            <person name="Roman M."/>
        </authorList>
    </citation>
    <scope>NUCLEOTIDE SEQUENCE [LARGE SCALE GENOMIC DNA]</scope>
    <source>
        <strain evidence="3 6">Cflag</strain>
        <strain evidence="4 5">E4-10P</strain>
    </source>
</reference>
<feature type="compositionally biased region" description="Acidic residues" evidence="1">
    <location>
        <begin position="194"/>
        <end position="265"/>
    </location>
</feature>
<evidence type="ECO:0000256" key="2">
    <source>
        <dbReference type="SAM" id="SignalP"/>
    </source>
</evidence>
<dbReference type="EMBL" id="VLTM01000002">
    <property type="protein sequence ID" value="KAA0168566.1"/>
    <property type="molecule type" value="Genomic_DNA"/>
</dbReference>
<comment type="caution">
    <text evidence="4">The sequence shown here is derived from an EMBL/GenBank/DDBJ whole genome shotgun (WGS) entry which is preliminary data.</text>
</comment>
<evidence type="ECO:0000313" key="3">
    <source>
        <dbReference type="EMBL" id="KAA0168566.1"/>
    </source>
</evidence>
<name>A0A5A8EIY8_CAFRO</name>
<feature type="compositionally biased region" description="Basic and acidic residues" evidence="1">
    <location>
        <begin position="148"/>
        <end position="175"/>
    </location>
</feature>
<gene>
    <name evidence="4" type="ORF">FNF27_01006</name>
    <name evidence="3" type="ORF">FNF31_00446</name>
</gene>
<feature type="signal peptide" evidence="2">
    <location>
        <begin position="1"/>
        <end position="19"/>
    </location>
</feature>
<feature type="compositionally biased region" description="Acidic residues" evidence="1">
    <location>
        <begin position="176"/>
        <end position="185"/>
    </location>
</feature>
<evidence type="ECO:0000313" key="6">
    <source>
        <dbReference type="Proteomes" id="UP000325113"/>
    </source>
</evidence>
<organism evidence="4 5">
    <name type="scientific">Cafeteria roenbergensis</name>
    <name type="common">Marine flagellate</name>
    <dbReference type="NCBI Taxonomy" id="33653"/>
    <lineage>
        <taxon>Eukaryota</taxon>
        <taxon>Sar</taxon>
        <taxon>Stramenopiles</taxon>
        <taxon>Bigyra</taxon>
        <taxon>Opalozoa</taxon>
        <taxon>Bicosoecida</taxon>
        <taxon>Cafeteriaceae</taxon>
        <taxon>Cafeteria</taxon>
    </lineage>
</organism>